<name>X1AKA5_9ZZZZ</name>
<gene>
    <name evidence="1" type="ORF">S01H4_13046</name>
</gene>
<dbReference type="EMBL" id="BART01005760">
    <property type="protein sequence ID" value="GAG69972.1"/>
    <property type="molecule type" value="Genomic_DNA"/>
</dbReference>
<proteinExistence type="predicted"/>
<feature type="non-terminal residue" evidence="1">
    <location>
        <position position="575"/>
    </location>
</feature>
<evidence type="ECO:0000313" key="1">
    <source>
        <dbReference type="EMBL" id="GAG69972.1"/>
    </source>
</evidence>
<organism evidence="1">
    <name type="scientific">marine sediment metagenome</name>
    <dbReference type="NCBI Taxonomy" id="412755"/>
    <lineage>
        <taxon>unclassified sequences</taxon>
        <taxon>metagenomes</taxon>
        <taxon>ecological metagenomes</taxon>
    </lineage>
</organism>
<comment type="caution">
    <text evidence="1">The sequence shown here is derived from an EMBL/GenBank/DDBJ whole genome shotgun (WGS) entry which is preliminary data.</text>
</comment>
<protein>
    <submittedName>
        <fullName evidence="1">Uncharacterized protein</fullName>
    </submittedName>
</protein>
<dbReference type="AlphaFoldDB" id="X1AKA5"/>
<accession>X1AKA5</accession>
<reference evidence="1" key="1">
    <citation type="journal article" date="2014" name="Front. Microbiol.">
        <title>High frequency of phylogenetically diverse reductive dehalogenase-homologous genes in deep subseafloor sedimentary metagenomes.</title>
        <authorList>
            <person name="Kawai M."/>
            <person name="Futagami T."/>
            <person name="Toyoda A."/>
            <person name="Takaki Y."/>
            <person name="Nishi S."/>
            <person name="Hori S."/>
            <person name="Arai W."/>
            <person name="Tsubouchi T."/>
            <person name="Morono Y."/>
            <person name="Uchiyama I."/>
            <person name="Ito T."/>
            <person name="Fujiyama A."/>
            <person name="Inagaki F."/>
            <person name="Takami H."/>
        </authorList>
    </citation>
    <scope>NUCLEOTIDE SEQUENCE</scope>
    <source>
        <strain evidence="1">Expedition CK06-06</strain>
    </source>
</reference>
<sequence length="575" mass="66612">MDPKKKELGDKLVNILEYVTKGYRNSVTKDKLDWVDEFVDYSEKTTFLKDVIEEVSKKCTPEEIVNILVKNLKGLDINDIKKIAEKHNKNLTTSSISIPGSLHTTLEDPEMDVMGYNFEHSYPNAINSMLTYHPYIKGSAQWLYYMYTVLGGKDRSGKGLIICGTSQYDVLKGFSDGKNISEKNKNAYKEFNNANSVSLNKETYMKYMFKFGDFINTQNNVMIDDKNSVIKKQTDQILGKLDPFNPGFIYDDDDTRMDTGFKDFKPYIIDDYYKKITGFNIYKNDEIIGVAEIDKHAKYGFNFKFHYISKYNIETMENEDHIDHLGKDWQYYTGFKIDQNGIVLKLLVIYPFGKILPPSKITKHDVKITHWETDIDLTTRDKEEIGIKWEKFGSIYNEVPIVDNNGNHIGYYSYTANHNTGINPFSMIKKQISNIYGRKKFHQYFKMNESILIKFVGNFAKLLNFNFGRHDISQQFKNYCAEKSITLDDEVIPKWTYKNLGLGRMENEHTGFLLNILRESIGFQILLHQKKPGISSVLILGKNKDIICGRFQKGKTRGNMISKSVKGFTAIKEMY</sequence>